<organism evidence="1 2">
    <name type="scientific">Fusarium mangiferae</name>
    <name type="common">Mango malformation disease fungus</name>
    <dbReference type="NCBI Taxonomy" id="192010"/>
    <lineage>
        <taxon>Eukaryota</taxon>
        <taxon>Fungi</taxon>
        <taxon>Dikarya</taxon>
        <taxon>Ascomycota</taxon>
        <taxon>Pezizomycotina</taxon>
        <taxon>Sordariomycetes</taxon>
        <taxon>Hypocreomycetidae</taxon>
        <taxon>Hypocreales</taxon>
        <taxon>Nectriaceae</taxon>
        <taxon>Fusarium</taxon>
        <taxon>Fusarium fujikuroi species complex</taxon>
    </lineage>
</organism>
<dbReference type="GeneID" id="65089896"/>
<reference evidence="2" key="1">
    <citation type="journal article" date="2016" name="Genome Biol. Evol.">
        <title>Comparative 'omics' of the Fusarium fujikuroi species complex highlights differences in genetic potential and metabolite synthesis.</title>
        <authorList>
            <person name="Niehaus E.-M."/>
            <person name="Muensterkoetter M."/>
            <person name="Proctor R.H."/>
            <person name="Brown D.W."/>
            <person name="Sharon A."/>
            <person name="Idan Y."/>
            <person name="Oren-Young L."/>
            <person name="Sieber C.M."/>
            <person name="Novak O."/>
            <person name="Pencik A."/>
            <person name="Tarkowska D."/>
            <person name="Hromadova K."/>
            <person name="Freeman S."/>
            <person name="Maymon M."/>
            <person name="Elazar M."/>
            <person name="Youssef S.A."/>
            <person name="El-Shabrawy E.S.M."/>
            <person name="Shalaby A.B.A."/>
            <person name="Houterman P."/>
            <person name="Brock N.L."/>
            <person name="Burkhardt I."/>
            <person name="Tsavkelova E.A."/>
            <person name="Dickschat J.S."/>
            <person name="Galuszka P."/>
            <person name="Gueldener U."/>
            <person name="Tudzynski B."/>
        </authorList>
    </citation>
    <scope>NUCLEOTIDE SEQUENCE [LARGE SCALE GENOMIC DNA]</scope>
    <source>
        <strain evidence="2">MRC7560</strain>
    </source>
</reference>
<dbReference type="Proteomes" id="UP000184255">
    <property type="component" value="Unassembled WGS sequence"/>
</dbReference>
<dbReference type="AlphaFoldDB" id="A0A1L7U4A7"/>
<dbReference type="VEuPathDB" id="FungiDB:FMAN_10643"/>
<dbReference type="RefSeq" id="XP_041689411.1">
    <property type="nucleotide sequence ID" value="XM_041823874.1"/>
</dbReference>
<sequence>MCSIRGMDPMLAPLLVQAHSTPPPHIPSRATTAATASSSCIRRSYPWTTMNLSLLTCELRRGQVEVFAMLELQPRPSIVANGMDDPTLRK</sequence>
<dbReference type="EMBL" id="FCQH01000016">
    <property type="protein sequence ID" value="CVL05608.1"/>
    <property type="molecule type" value="Genomic_DNA"/>
</dbReference>
<protein>
    <submittedName>
        <fullName evidence="1">Uncharacterized protein</fullName>
    </submittedName>
</protein>
<comment type="caution">
    <text evidence="1">The sequence shown here is derived from an EMBL/GenBank/DDBJ whole genome shotgun (WGS) entry which is preliminary data.</text>
</comment>
<gene>
    <name evidence="1" type="ORF">FMAN_10643</name>
</gene>
<proteinExistence type="predicted"/>
<evidence type="ECO:0000313" key="1">
    <source>
        <dbReference type="EMBL" id="CVL05608.1"/>
    </source>
</evidence>
<evidence type="ECO:0000313" key="2">
    <source>
        <dbReference type="Proteomes" id="UP000184255"/>
    </source>
</evidence>
<keyword evidence="2" id="KW-1185">Reference proteome</keyword>
<name>A0A1L7U4A7_FUSMA</name>
<accession>A0A1L7U4A7</accession>